<evidence type="ECO:0000256" key="2">
    <source>
        <dbReference type="ARBA" id="ARBA00022729"/>
    </source>
</evidence>
<dbReference type="PANTHER" id="PTHR10795">
    <property type="entry name" value="PROPROTEIN CONVERTASE SUBTILISIN/KEXIN"/>
    <property type="match status" value="1"/>
</dbReference>
<reference evidence="4 5" key="1">
    <citation type="submission" date="2024-04" db="EMBL/GenBank/DDBJ databases">
        <title>Genome assembly C_amara_ONT_v2.</title>
        <authorList>
            <person name="Yant L."/>
            <person name="Moore C."/>
            <person name="Slenker M."/>
        </authorList>
    </citation>
    <scope>NUCLEOTIDE SEQUENCE [LARGE SCALE GENOMIC DNA]</scope>
    <source>
        <tissue evidence="4">Leaf</tissue>
    </source>
</reference>
<dbReference type="AlphaFoldDB" id="A0ABD1BI35"/>
<feature type="domain" description="Subtilisin-like protease fibronectin type-III" evidence="3">
    <location>
        <begin position="78"/>
        <end position="171"/>
    </location>
</feature>
<organism evidence="4 5">
    <name type="scientific">Cardamine amara subsp. amara</name>
    <dbReference type="NCBI Taxonomy" id="228776"/>
    <lineage>
        <taxon>Eukaryota</taxon>
        <taxon>Viridiplantae</taxon>
        <taxon>Streptophyta</taxon>
        <taxon>Embryophyta</taxon>
        <taxon>Tracheophyta</taxon>
        <taxon>Spermatophyta</taxon>
        <taxon>Magnoliopsida</taxon>
        <taxon>eudicotyledons</taxon>
        <taxon>Gunneridae</taxon>
        <taxon>Pentapetalae</taxon>
        <taxon>rosids</taxon>
        <taxon>malvids</taxon>
        <taxon>Brassicales</taxon>
        <taxon>Brassicaceae</taxon>
        <taxon>Cardamineae</taxon>
        <taxon>Cardamine</taxon>
    </lineage>
</organism>
<keyword evidence="2" id="KW-0732">Signal</keyword>
<dbReference type="InterPro" id="IPR036852">
    <property type="entry name" value="Peptidase_S8/S53_dom_sf"/>
</dbReference>
<dbReference type="Proteomes" id="UP001558713">
    <property type="component" value="Unassembled WGS sequence"/>
</dbReference>
<keyword evidence="5" id="KW-1185">Reference proteome</keyword>
<dbReference type="InterPro" id="IPR045051">
    <property type="entry name" value="SBT"/>
</dbReference>
<dbReference type="EMBL" id="JBANAX010000294">
    <property type="protein sequence ID" value="KAL1214945.1"/>
    <property type="molecule type" value="Genomic_DNA"/>
</dbReference>
<dbReference type="Gene3D" id="2.60.40.2310">
    <property type="match status" value="1"/>
</dbReference>
<dbReference type="Gene3D" id="3.40.50.200">
    <property type="entry name" value="Peptidase S8/S53 domain"/>
    <property type="match status" value="1"/>
</dbReference>
<proteinExistence type="inferred from homology"/>
<comment type="caution">
    <text evidence="4">The sequence shown here is derived from an EMBL/GenBank/DDBJ whole genome shotgun (WGS) entry which is preliminary data.</text>
</comment>
<dbReference type="Pfam" id="PF17766">
    <property type="entry name" value="fn3_6"/>
    <property type="match status" value="1"/>
</dbReference>
<evidence type="ECO:0000256" key="1">
    <source>
        <dbReference type="ARBA" id="ARBA00011073"/>
    </source>
</evidence>
<accession>A0ABD1BI35</accession>
<gene>
    <name evidence="4" type="ORF">V5N11_011462</name>
</gene>
<evidence type="ECO:0000313" key="5">
    <source>
        <dbReference type="Proteomes" id="UP001558713"/>
    </source>
</evidence>
<name>A0ABD1BI35_CARAN</name>
<comment type="similarity">
    <text evidence="1">Belongs to the peptidase S8 family.</text>
</comment>
<dbReference type="InterPro" id="IPR041469">
    <property type="entry name" value="Subtilisin-like_FN3"/>
</dbReference>
<sequence>MTQRSYANPDQSLSPATPFDMGSGFVNATAALNPGLIFDTSFEDYMSFLCGINGSVPVVFNYTGLSCSAYNETISGFDLNLPSITVSRLNGTQIFQRSMRNIGGNETYNVGWNPPYGVSMKVSPTQFSIAMGETQVLSVTLNATKNSSSSSFGRIGLFGSTGHIVNIHVSVIAKIASS</sequence>
<evidence type="ECO:0000259" key="3">
    <source>
        <dbReference type="Pfam" id="PF17766"/>
    </source>
</evidence>
<protein>
    <submittedName>
        <fullName evidence="4">Subtilisin-like protease SBT2.3</fullName>
    </submittedName>
</protein>
<evidence type="ECO:0000313" key="4">
    <source>
        <dbReference type="EMBL" id="KAL1214945.1"/>
    </source>
</evidence>